<proteinExistence type="predicted"/>
<dbReference type="InterPro" id="IPR018655">
    <property type="entry name" value="DUF2086"/>
</dbReference>
<name>A0A6S7BXZ6_9BURK</name>
<sequence>MLCHAHPASTAMTPDSTPLEISPDVHRPLEHYDWNAIFQHLDAQGWALLPGFFTVPAARALARTAGPIALPALRLALYQRLLPLARAWAAALDLPACYPDDYTDWMQHNRDAGQHRALSAVGTLEQGGYQALMQHDQGQAVFPLQLIALLSDPEADFSGGEFVMTEQRPRMQSRPMVLPLRQGDAAIIAVSHRPMHGARGVYRVTTRQAISRVRSGQRVGLELLLHDGP</sequence>
<accession>A0A6S7BXZ6</accession>
<dbReference type="Proteomes" id="UP000494105">
    <property type="component" value="Unassembled WGS sequence"/>
</dbReference>
<evidence type="ECO:0008006" key="3">
    <source>
        <dbReference type="Google" id="ProtNLM"/>
    </source>
</evidence>
<dbReference type="EMBL" id="CADILD010000001">
    <property type="protein sequence ID" value="CAB3823877.1"/>
    <property type="molecule type" value="Genomic_DNA"/>
</dbReference>
<reference evidence="1 2" key="1">
    <citation type="submission" date="2020-04" db="EMBL/GenBank/DDBJ databases">
        <authorList>
            <person name="De Canck E."/>
        </authorList>
    </citation>
    <scope>NUCLEOTIDE SEQUENCE [LARGE SCALE GENOMIC DNA]</scope>
    <source>
        <strain evidence="1 2">LMG 1861</strain>
    </source>
</reference>
<protein>
    <recommendedName>
        <fullName evidence="3">Prolyl 4-hydroxylase</fullName>
    </recommendedName>
</protein>
<evidence type="ECO:0000313" key="1">
    <source>
        <dbReference type="EMBL" id="CAB3823877.1"/>
    </source>
</evidence>
<organism evidence="1 2">
    <name type="scientific">Achromobacter piechaudii</name>
    <dbReference type="NCBI Taxonomy" id="72556"/>
    <lineage>
        <taxon>Bacteria</taxon>
        <taxon>Pseudomonadati</taxon>
        <taxon>Pseudomonadota</taxon>
        <taxon>Betaproteobacteria</taxon>
        <taxon>Burkholderiales</taxon>
        <taxon>Alcaligenaceae</taxon>
        <taxon>Achromobacter</taxon>
    </lineage>
</organism>
<dbReference type="AlphaFoldDB" id="A0A6S7BXZ6"/>
<evidence type="ECO:0000313" key="2">
    <source>
        <dbReference type="Proteomes" id="UP000494105"/>
    </source>
</evidence>
<gene>
    <name evidence="1" type="ORF">LMG1861_00402</name>
</gene>
<dbReference type="Pfam" id="PF09859">
    <property type="entry name" value="Oxygenase-NA"/>
    <property type="match status" value="1"/>
</dbReference>